<dbReference type="EMBL" id="JAIWQS010000005">
    <property type="protein sequence ID" value="KAJ8763734.1"/>
    <property type="molecule type" value="Genomic_DNA"/>
</dbReference>
<dbReference type="Pfam" id="PF14111">
    <property type="entry name" value="DUF4283"/>
    <property type="match status" value="1"/>
</dbReference>
<name>A0AAV8TBR0_9ROSI</name>
<comment type="caution">
    <text evidence="3">The sequence shown here is derived from an EMBL/GenBank/DDBJ whole genome shotgun (WGS) entry which is preliminary data.</text>
</comment>
<dbReference type="PANTHER" id="PTHR31286">
    <property type="entry name" value="GLYCINE-RICH CELL WALL STRUCTURAL PROTEIN 1.8-LIKE"/>
    <property type="match status" value="1"/>
</dbReference>
<evidence type="ECO:0000256" key="1">
    <source>
        <dbReference type="SAM" id="MobiDB-lite"/>
    </source>
</evidence>
<feature type="region of interest" description="Disordered" evidence="1">
    <location>
        <begin position="83"/>
        <end position="160"/>
    </location>
</feature>
<feature type="compositionally biased region" description="Polar residues" evidence="1">
    <location>
        <begin position="137"/>
        <end position="147"/>
    </location>
</feature>
<feature type="compositionally biased region" description="Polar residues" evidence="1">
    <location>
        <begin position="83"/>
        <end position="93"/>
    </location>
</feature>
<dbReference type="Proteomes" id="UP001159364">
    <property type="component" value="Linkage Group LG05"/>
</dbReference>
<organism evidence="3 4">
    <name type="scientific">Erythroxylum novogranatense</name>
    <dbReference type="NCBI Taxonomy" id="1862640"/>
    <lineage>
        <taxon>Eukaryota</taxon>
        <taxon>Viridiplantae</taxon>
        <taxon>Streptophyta</taxon>
        <taxon>Embryophyta</taxon>
        <taxon>Tracheophyta</taxon>
        <taxon>Spermatophyta</taxon>
        <taxon>Magnoliopsida</taxon>
        <taxon>eudicotyledons</taxon>
        <taxon>Gunneridae</taxon>
        <taxon>Pentapetalae</taxon>
        <taxon>rosids</taxon>
        <taxon>fabids</taxon>
        <taxon>Malpighiales</taxon>
        <taxon>Erythroxylaceae</taxon>
        <taxon>Erythroxylum</taxon>
    </lineage>
</organism>
<evidence type="ECO:0000313" key="3">
    <source>
        <dbReference type="EMBL" id="KAJ8763734.1"/>
    </source>
</evidence>
<sequence length="427" mass="47069">MVKKELGDHLQSRPLTSQQPITNTLFGLNSNNVQSKSPNIFQNLLDFANHPSTHPHSQSDKKRSFGPPNIFVQILDLGNRVSSMSSHSFTPLESQPPVKLSLDTSLSQEPRRKPVPLPSSKARISKTSDPLPETCAEENTSNPNPLASLSLPAATSDHDSLNCSGAPPLQQLFPSASAADSKSDLLGKEVLSLLCKEIVKIMASAPPMHEGWFDRCSSCNSPIRVDGKNLFKGNDYLRSKVLVDDDIVKEVSGLDLIDLEFGFFLAKFAEEDMLRIVSNGPYIVGGQPLYIQKWKLGFQPSSARIFSMVTWVRFIEFPMEFHYDEFLFANTSAVGMPIKVNRQTSMATRECFVRVCIGVNLEQPLVLKEKTVSLQEEDRVVNKVDKGSVEPGKRIFSGNGPVGPRGKGKKPMVVKGVVRSGNEKGQF</sequence>
<dbReference type="AlphaFoldDB" id="A0AAV8TBR0"/>
<dbReference type="InterPro" id="IPR040256">
    <property type="entry name" value="At4g02000-like"/>
</dbReference>
<gene>
    <name evidence="3" type="ORF">K2173_003516</name>
</gene>
<dbReference type="PANTHER" id="PTHR31286:SF99">
    <property type="entry name" value="DUF4283 DOMAIN-CONTAINING PROTEIN"/>
    <property type="match status" value="1"/>
</dbReference>
<accession>A0AAV8TBR0</accession>
<reference evidence="3 4" key="1">
    <citation type="submission" date="2021-09" db="EMBL/GenBank/DDBJ databases">
        <title>Genomic insights and catalytic innovation underlie evolution of tropane alkaloids biosynthesis.</title>
        <authorList>
            <person name="Wang Y.-J."/>
            <person name="Tian T."/>
            <person name="Huang J.-P."/>
            <person name="Huang S.-X."/>
        </authorList>
    </citation>
    <scope>NUCLEOTIDE SEQUENCE [LARGE SCALE GENOMIC DNA]</scope>
    <source>
        <strain evidence="3">KIB-2018</strain>
        <tissue evidence="3">Leaf</tissue>
    </source>
</reference>
<protein>
    <recommendedName>
        <fullName evidence="2">DUF4283 domain-containing protein</fullName>
    </recommendedName>
</protein>
<feature type="domain" description="DUF4283" evidence="2">
    <location>
        <begin position="249"/>
        <end position="301"/>
    </location>
</feature>
<feature type="region of interest" description="Disordered" evidence="1">
    <location>
        <begin position="47"/>
        <end position="67"/>
    </location>
</feature>
<keyword evidence="4" id="KW-1185">Reference proteome</keyword>
<feature type="region of interest" description="Disordered" evidence="1">
    <location>
        <begin position="392"/>
        <end position="414"/>
    </location>
</feature>
<evidence type="ECO:0000259" key="2">
    <source>
        <dbReference type="Pfam" id="PF14111"/>
    </source>
</evidence>
<proteinExistence type="predicted"/>
<dbReference type="InterPro" id="IPR025558">
    <property type="entry name" value="DUF4283"/>
</dbReference>
<evidence type="ECO:0000313" key="4">
    <source>
        <dbReference type="Proteomes" id="UP001159364"/>
    </source>
</evidence>